<dbReference type="AlphaFoldDB" id="A0A8S1JY20"/>
<organism evidence="2 3">
    <name type="scientific">Paramecium primaurelia</name>
    <dbReference type="NCBI Taxonomy" id="5886"/>
    <lineage>
        <taxon>Eukaryota</taxon>
        <taxon>Sar</taxon>
        <taxon>Alveolata</taxon>
        <taxon>Ciliophora</taxon>
        <taxon>Intramacronucleata</taxon>
        <taxon>Oligohymenophorea</taxon>
        <taxon>Peniculida</taxon>
        <taxon>Parameciidae</taxon>
        <taxon>Paramecium</taxon>
    </lineage>
</organism>
<accession>A0A8S1JY20</accession>
<dbReference type="OMA" id="QYANEGS"/>
<comment type="caution">
    <text evidence="2">The sequence shown here is derived from an EMBL/GenBank/DDBJ whole genome shotgun (WGS) entry which is preliminary data.</text>
</comment>
<name>A0A8S1JY20_PARPR</name>
<proteinExistence type="predicted"/>
<gene>
    <name evidence="2" type="ORF">PPRIM_AZ9-3.1.T0120176</name>
</gene>
<evidence type="ECO:0000313" key="3">
    <source>
        <dbReference type="Proteomes" id="UP000688137"/>
    </source>
</evidence>
<reference evidence="2" key="1">
    <citation type="submission" date="2021-01" db="EMBL/GenBank/DDBJ databases">
        <authorList>
            <consortium name="Genoscope - CEA"/>
            <person name="William W."/>
        </authorList>
    </citation>
    <scope>NUCLEOTIDE SEQUENCE</scope>
</reference>
<keyword evidence="1" id="KW-0175">Coiled coil</keyword>
<protein>
    <submittedName>
        <fullName evidence="2">Uncharacterized protein</fullName>
    </submittedName>
</protein>
<evidence type="ECO:0000313" key="2">
    <source>
        <dbReference type="EMBL" id="CAD8047865.1"/>
    </source>
</evidence>
<dbReference type="Proteomes" id="UP000688137">
    <property type="component" value="Unassembled WGS sequence"/>
</dbReference>
<keyword evidence="3" id="KW-1185">Reference proteome</keyword>
<evidence type="ECO:0000256" key="1">
    <source>
        <dbReference type="SAM" id="Coils"/>
    </source>
</evidence>
<feature type="coiled-coil region" evidence="1">
    <location>
        <begin position="222"/>
        <end position="538"/>
    </location>
</feature>
<dbReference type="EMBL" id="CAJJDM010000009">
    <property type="protein sequence ID" value="CAD8047865.1"/>
    <property type="molecule type" value="Genomic_DNA"/>
</dbReference>
<feature type="coiled-coil region" evidence="1">
    <location>
        <begin position="58"/>
        <end position="158"/>
    </location>
</feature>
<sequence>MEYYQVKTNRVVETNITSVKSNGQSLQTRIESVNNGEQDRRIQNITKQMQIFIMAIELERLSEQNYKLQQRLKNMEDQQFNTMNLEQQIIDLKQKMDQLEQQYQTVVIQKEEIKYNYEEIIKYHEKSEDNQTILKNDIEKLRIKLRDFEEQKQNEILAIIKQKDLEAQKLLQKHQQENDINWQQQMEYIEKELQKFKELHYQIKKENTELKTMLQQQDLSKNRELETLIIQYKNDIDRLNHNLNKYQLENQDLKERIYNVDQIQEELNRLLQENQDLRENMQQLLNENQEKNVDCKIIQEELEKLRYGLSVKTQELDEYKVKNTKYEKNQIDFQRNKKSLDEKFAIMQQEIDRLQLIIRQKTTEIENLSKRIHDNSTEKQRIIELEYLQKVNDKKNQDLDKKNQELNQRLIDQTKKTSEFEKLNNDYLQQHNKLKDKCDEFEGRYNNLLQEVDKINKQLSQKVQENESLNKQITDSRIKLANYDNQLQELYDQISILEQDIEKLKKYEDNCRVLSYEIDRLNSLIAQQEEELKKWRLQYANEGSLNKKIIEQLSIMFVLMIEIDSLRNSIVVKDRQIEDLRNQNLAQFKEKNK</sequence>